<organism evidence="5">
    <name type="scientific">Prevotella sp. GTC17253</name>
    <dbReference type="NCBI Taxonomy" id="3236793"/>
    <lineage>
        <taxon>Bacteria</taxon>
        <taxon>Pseudomonadati</taxon>
        <taxon>Bacteroidota</taxon>
        <taxon>Bacteroidia</taxon>
        <taxon>Bacteroidales</taxon>
        <taxon>Prevotellaceae</taxon>
        <taxon>Prevotella</taxon>
    </lineage>
</organism>
<evidence type="ECO:0000256" key="1">
    <source>
        <dbReference type="ARBA" id="ARBA00007401"/>
    </source>
</evidence>
<dbReference type="InterPro" id="IPR054593">
    <property type="entry name" value="Beta-mannosidase-like_N2"/>
</dbReference>
<dbReference type="InterPro" id="IPR000421">
    <property type="entry name" value="FA58C"/>
</dbReference>
<proteinExistence type="inferred from homology"/>
<evidence type="ECO:0000256" key="3">
    <source>
        <dbReference type="ARBA" id="ARBA00023295"/>
    </source>
</evidence>
<name>A0AB33ISN3_9BACT</name>
<dbReference type="Pfam" id="PF18368">
    <property type="entry name" value="Ig_GlcNase"/>
    <property type="match status" value="1"/>
</dbReference>
<protein>
    <recommendedName>
        <fullName evidence="4">F5/8 type C domain-containing protein</fullName>
    </recommendedName>
</protein>
<dbReference type="InterPro" id="IPR043534">
    <property type="entry name" value="EBDG/EBM"/>
</dbReference>
<dbReference type="PROSITE" id="PS50022">
    <property type="entry name" value="FA58C_3"/>
    <property type="match status" value="1"/>
</dbReference>
<evidence type="ECO:0000256" key="2">
    <source>
        <dbReference type="ARBA" id="ARBA00022801"/>
    </source>
</evidence>
<gene>
    <name evidence="5" type="ORF">GTC17253_15030</name>
</gene>
<reference evidence="5" key="1">
    <citation type="submission" date="2024-07" db="EMBL/GenBank/DDBJ databases">
        <title>Complete genome sequence of Prevotella sp. YM-2024 GTC17253.</title>
        <authorList>
            <person name="Hayashi M."/>
            <person name="Muto Y."/>
            <person name="Tanaka K."/>
            <person name="Niwa H."/>
        </authorList>
    </citation>
    <scope>NUCLEOTIDE SEQUENCE</scope>
    <source>
        <strain evidence="5">GTC17253</strain>
    </source>
</reference>
<dbReference type="Gene3D" id="2.60.120.260">
    <property type="entry name" value="Galactose-binding domain-like"/>
    <property type="match status" value="2"/>
</dbReference>
<dbReference type="EMBL" id="AP035785">
    <property type="protein sequence ID" value="BFO71537.1"/>
    <property type="molecule type" value="Genomic_DNA"/>
</dbReference>
<dbReference type="InterPro" id="IPR013783">
    <property type="entry name" value="Ig-like_fold"/>
</dbReference>
<dbReference type="PANTHER" id="PTHR43536">
    <property type="entry name" value="MANNOSYLGLYCOPROTEIN ENDO-BETA-MANNOSIDASE"/>
    <property type="match status" value="1"/>
</dbReference>
<feature type="domain" description="F5/8 type C" evidence="4">
    <location>
        <begin position="258"/>
        <end position="360"/>
    </location>
</feature>
<dbReference type="Gene3D" id="2.60.40.10">
    <property type="entry name" value="Immunoglobulins"/>
    <property type="match status" value="2"/>
</dbReference>
<dbReference type="Pfam" id="PF22633">
    <property type="entry name" value="F5_F8_type_C_2"/>
    <property type="match status" value="1"/>
</dbReference>
<dbReference type="AlphaFoldDB" id="A0AB33ISN3"/>
<keyword evidence="3" id="KW-0326">Glycosidase</keyword>
<dbReference type="Pfam" id="PF22666">
    <property type="entry name" value="Glyco_hydro_2_N2"/>
    <property type="match status" value="1"/>
</dbReference>
<comment type="similarity">
    <text evidence="1">Belongs to the glycosyl hydrolase 2 family.</text>
</comment>
<dbReference type="PANTHER" id="PTHR43536:SF1">
    <property type="entry name" value="MANNOSYLGLYCOPROTEIN ENDO-BETA-MANNOSIDASE"/>
    <property type="match status" value="1"/>
</dbReference>
<dbReference type="InterPro" id="IPR041351">
    <property type="entry name" value="Ig_GlcNase"/>
</dbReference>
<sequence length="1170" mass="133569">MKTRNHHILTIIAIAVILFTSIQSTIAGNPYTRGIGKYPGKVEEYKGPQLFRDSSYHNLALMHTAMASGSESYDLTAQLVTDGIKTTDMPSSIDVSINDSLLSLRDQAKTFDGNIHSYNTLTGEKTLIQYDWRNMSVHTDKLKFNAIAIYHPEKATKGFAIRVLASDDGKQWRQIGKVSSASLPGTATEQKLSSDPNKFEAKLLLPLREVDMTIPLVQGHYRLLRVELEMQGCAYWRIFENLFTDDETGMIPSYQFGSAWVSPRVARFGDKAETQWIYVDLGDKAEVQKIVLHWLQRPQEGKVQVSDDAKNWTDLLNLPAKGSLNEVLDCRGWGRYVRLLMTRVNQSRQYALSELEVWGRNGLTAQKAQVTKFTGNRVELDRNWELCRKGSDHWISATVPGTVLASYLNIGAVPDNTYSNNMRQISESYFNSNFYYRTRFTLGRKLDKQEHIYINLNGINWRSIVKINGKTVGRTDGAFIRGRFDITKMLAKGENEIFIEVVKNEHIGPVKEKNEFSTDLNGGVLGKDNPSFHASIGWDWITSTPGRDMGIWNHVFLSTDKGIHVSDPLLTTTLQLPDTLATLQPTVNLKNETGKKITRELTGWVGDIYFKKTVTLAPYEQKDASFLPQETPVLCNRTMRLWWPNGYGEPYLYDAGFAIDGDTVRYKAGIRQMEYRDLDTDVKLYINGKRFVPLGGNWGFSEINLNYRKREYDVALKYHRDMNMTMVRNWVGQIGDKEFFEACDRYGIMVWQDFWLANPWDGPNPTHEDMFMANADDVIRKIRQHPSIAIYCGRNEGFPPQTLDALLAKSTKALHPQSGYIPSSADKGVSGHGPYRIMPSDTWYYNRQSGKLHSERGIPNVPSFESMSRMLAPEDMWPIGKGWGQHDFTMKGAPDAVTFLERMDTMFGKASNARQFIEWSQWINYDSHRSMYESEHKYRKGLLIWMTHPCWPSAIWQTYDYYFEPTSAYFSIKKACEPLHIQFNPLTKDIELVNIAGGKHTLSATAEYLDISGKVFAKDEIEVNTHDDETQQIMKVRPVASDSIDVWFLRLRLLESNKVVSENTYVESKQENNFKALHTMSHTSVDYTSDFSKNGNEWMGKIVITNNSSVPALMVRLNLKGNDGEQILPVIYSDNYFHLMPSESKTITIKWNNEDSRGCKPVMEVSGFNL</sequence>
<accession>A0AB33ISN3</accession>
<dbReference type="InterPro" id="IPR036156">
    <property type="entry name" value="Beta-gal/glucu_dom_sf"/>
</dbReference>
<dbReference type="SUPFAM" id="SSF49303">
    <property type="entry name" value="beta-Galactosidase/glucuronidase domain"/>
    <property type="match status" value="3"/>
</dbReference>
<dbReference type="SUPFAM" id="SSF51445">
    <property type="entry name" value="(Trans)glycosidases"/>
    <property type="match status" value="1"/>
</dbReference>
<evidence type="ECO:0000259" key="4">
    <source>
        <dbReference type="PROSITE" id="PS50022"/>
    </source>
</evidence>
<dbReference type="SUPFAM" id="SSF49785">
    <property type="entry name" value="Galactose-binding domain-like"/>
    <property type="match status" value="2"/>
</dbReference>
<evidence type="ECO:0000313" key="5">
    <source>
        <dbReference type="EMBL" id="BFO71537.1"/>
    </source>
</evidence>
<dbReference type="InterPro" id="IPR008979">
    <property type="entry name" value="Galactose-bd-like_sf"/>
</dbReference>
<dbReference type="GO" id="GO:0004553">
    <property type="term" value="F:hydrolase activity, hydrolyzing O-glycosyl compounds"/>
    <property type="evidence" value="ECO:0007669"/>
    <property type="project" value="InterPro"/>
</dbReference>
<dbReference type="Gene3D" id="3.20.20.80">
    <property type="entry name" value="Glycosidases"/>
    <property type="match status" value="1"/>
</dbReference>
<dbReference type="InterPro" id="IPR017853">
    <property type="entry name" value="GH"/>
</dbReference>
<keyword evidence="2" id="KW-0378">Hydrolase</keyword>